<sequence>MQCTSGLAGCAYPITTLAASPGRLDGCESLDNEVTPAAGLSLKEMAASLGRLRPAQGVPRTHHT</sequence>
<proteinExistence type="predicted"/>
<reference evidence="1" key="2">
    <citation type="submission" date="2020-10" db="EMBL/GenBank/DDBJ databases">
        <authorList>
            <person name="Cooper E.A."/>
            <person name="Brenton Z.W."/>
            <person name="Flinn B.S."/>
            <person name="Jenkins J."/>
            <person name="Shu S."/>
            <person name="Flowers D."/>
            <person name="Luo F."/>
            <person name="Wang Y."/>
            <person name="Xia P."/>
            <person name="Barry K."/>
            <person name="Daum C."/>
            <person name="Lipzen A."/>
            <person name="Yoshinaga Y."/>
            <person name="Schmutz J."/>
            <person name="Saski C."/>
            <person name="Vermerris W."/>
            <person name="Kresovich S."/>
        </authorList>
    </citation>
    <scope>NUCLEOTIDE SEQUENCE</scope>
</reference>
<evidence type="ECO:0000313" key="2">
    <source>
        <dbReference type="Proteomes" id="UP000807115"/>
    </source>
</evidence>
<name>A0A921UCK4_SORBI</name>
<dbReference type="AlphaFoldDB" id="A0A921UCK4"/>
<reference evidence="1" key="1">
    <citation type="journal article" date="2019" name="BMC Genomics">
        <title>A new reference genome for Sorghum bicolor reveals high levels of sequence similarity between sweet and grain genotypes: implications for the genetics of sugar metabolism.</title>
        <authorList>
            <person name="Cooper E.A."/>
            <person name="Brenton Z.W."/>
            <person name="Flinn B.S."/>
            <person name="Jenkins J."/>
            <person name="Shu S."/>
            <person name="Flowers D."/>
            <person name="Luo F."/>
            <person name="Wang Y."/>
            <person name="Xia P."/>
            <person name="Barry K."/>
            <person name="Daum C."/>
            <person name="Lipzen A."/>
            <person name="Yoshinaga Y."/>
            <person name="Schmutz J."/>
            <person name="Saski C."/>
            <person name="Vermerris W."/>
            <person name="Kresovich S."/>
        </authorList>
    </citation>
    <scope>NUCLEOTIDE SEQUENCE</scope>
</reference>
<protein>
    <submittedName>
        <fullName evidence="1">Uncharacterized protein</fullName>
    </submittedName>
</protein>
<organism evidence="1 2">
    <name type="scientific">Sorghum bicolor</name>
    <name type="common">Sorghum</name>
    <name type="synonym">Sorghum vulgare</name>
    <dbReference type="NCBI Taxonomy" id="4558"/>
    <lineage>
        <taxon>Eukaryota</taxon>
        <taxon>Viridiplantae</taxon>
        <taxon>Streptophyta</taxon>
        <taxon>Embryophyta</taxon>
        <taxon>Tracheophyta</taxon>
        <taxon>Spermatophyta</taxon>
        <taxon>Magnoliopsida</taxon>
        <taxon>Liliopsida</taxon>
        <taxon>Poales</taxon>
        <taxon>Poaceae</taxon>
        <taxon>PACMAD clade</taxon>
        <taxon>Panicoideae</taxon>
        <taxon>Andropogonodae</taxon>
        <taxon>Andropogoneae</taxon>
        <taxon>Sorghinae</taxon>
        <taxon>Sorghum</taxon>
    </lineage>
</organism>
<evidence type="ECO:0000313" key="1">
    <source>
        <dbReference type="EMBL" id="KAG0526719.1"/>
    </source>
</evidence>
<dbReference type="EMBL" id="CM027685">
    <property type="protein sequence ID" value="KAG0526719.1"/>
    <property type="molecule type" value="Genomic_DNA"/>
</dbReference>
<dbReference type="Proteomes" id="UP000807115">
    <property type="component" value="Chromosome 6"/>
</dbReference>
<gene>
    <name evidence="1" type="ORF">BDA96_06G170200</name>
</gene>
<comment type="caution">
    <text evidence="1">The sequence shown here is derived from an EMBL/GenBank/DDBJ whole genome shotgun (WGS) entry which is preliminary data.</text>
</comment>
<accession>A0A921UCK4</accession>